<proteinExistence type="predicted"/>
<accession>W2CA47</accession>
<gene>
    <name evidence="1" type="ORF">T229_12000</name>
</gene>
<dbReference type="GO" id="GO:0016746">
    <property type="term" value="F:acyltransferase activity"/>
    <property type="evidence" value="ECO:0007669"/>
    <property type="project" value="InterPro"/>
</dbReference>
<evidence type="ECO:0000313" key="2">
    <source>
        <dbReference type="Proteomes" id="UP000018872"/>
    </source>
</evidence>
<dbReference type="InterPro" id="IPR016039">
    <property type="entry name" value="Thiolase-like"/>
</dbReference>
<reference evidence="1 2" key="1">
    <citation type="submission" date="2013-11" db="EMBL/GenBank/DDBJ databases">
        <title>Single cell genomics of uncultured Tannerella BU063 (oral taxon 286).</title>
        <authorList>
            <person name="Beall C.J."/>
            <person name="Campbell A.G."/>
            <person name="Griffen A.L."/>
            <person name="Podar M."/>
            <person name="Leys E.J."/>
        </authorList>
    </citation>
    <scope>NUCLEOTIDE SEQUENCE [LARGE SCALE GENOMIC DNA]</scope>
    <source>
        <strain evidence="1">Cell 5</strain>
    </source>
</reference>
<organism evidence="1 2">
    <name type="scientific">Tannerella sp. oral taxon BU063 isolate Cell 5</name>
    <dbReference type="NCBI Taxonomy" id="1410950"/>
    <lineage>
        <taxon>Bacteria</taxon>
        <taxon>Pseudomonadati</taxon>
        <taxon>Bacteroidota</taxon>
        <taxon>Bacteroidia</taxon>
        <taxon>Bacteroidales</taxon>
        <taxon>Tannerellaceae</taxon>
        <taxon>Tannerella</taxon>
    </lineage>
</organism>
<dbReference type="EMBL" id="AYYC01000727">
    <property type="protein sequence ID" value="ETK03898.1"/>
    <property type="molecule type" value="Genomic_DNA"/>
</dbReference>
<comment type="caution">
    <text evidence="1">The sequence shown here is derived from an EMBL/GenBank/DDBJ whole genome shotgun (WGS) entry which is preliminary data.</text>
</comment>
<dbReference type="AlphaFoldDB" id="W2CA47"/>
<name>W2CA47_9BACT</name>
<dbReference type="SUPFAM" id="SSF53901">
    <property type="entry name" value="Thiolase-like"/>
    <property type="match status" value="1"/>
</dbReference>
<protein>
    <submittedName>
        <fullName evidence="1">3-oxoacyl</fullName>
    </submittedName>
</protein>
<evidence type="ECO:0000313" key="1">
    <source>
        <dbReference type="EMBL" id="ETK03898.1"/>
    </source>
</evidence>
<dbReference type="Gene3D" id="3.40.47.10">
    <property type="match status" value="1"/>
</dbReference>
<sequence length="206" mass="23066">MMYIQKSCRIHDRRVMVDGQTRFEASDGHASGTDFLADAFRSMGIDYRKFYKMDPLSRLGFLAAELILPQPAEADPSGEEMGLICFNSTASLAADRAYQRTIPAGDDFFPSPSDFVYTLPNIVTGEIAIRHHIQGETAFYVLRAFNPETICHIVRETIADADLHRAFVGWIDIDTDRLDARAVLCVDRPHGNSPELTPEALLQLFP</sequence>
<dbReference type="PATRIC" id="fig|1410950.3.peg.1802"/>
<dbReference type="Proteomes" id="UP000018872">
    <property type="component" value="Unassembled WGS sequence"/>
</dbReference>